<evidence type="ECO:0000313" key="1">
    <source>
        <dbReference type="EMBL" id="PKU74524.1"/>
    </source>
</evidence>
<organism evidence="1 2">
    <name type="scientific">Dendrobium catenatum</name>
    <dbReference type="NCBI Taxonomy" id="906689"/>
    <lineage>
        <taxon>Eukaryota</taxon>
        <taxon>Viridiplantae</taxon>
        <taxon>Streptophyta</taxon>
        <taxon>Embryophyta</taxon>
        <taxon>Tracheophyta</taxon>
        <taxon>Spermatophyta</taxon>
        <taxon>Magnoliopsida</taxon>
        <taxon>Liliopsida</taxon>
        <taxon>Asparagales</taxon>
        <taxon>Orchidaceae</taxon>
        <taxon>Epidendroideae</taxon>
        <taxon>Malaxideae</taxon>
        <taxon>Dendrobiinae</taxon>
        <taxon>Dendrobium</taxon>
    </lineage>
</organism>
<dbReference type="EMBL" id="KZ502674">
    <property type="protein sequence ID" value="PKU74524.1"/>
    <property type="molecule type" value="Genomic_DNA"/>
</dbReference>
<protein>
    <submittedName>
        <fullName evidence="1">Uncharacterized protein</fullName>
    </submittedName>
</protein>
<sequence>MGPDERVIGTHVTSRDTVRVIKFKPDPPRKVKRSRQCLIIKCSQTRMGPDERVIDTHVTSRDATRVDK</sequence>
<keyword evidence="2" id="KW-1185">Reference proteome</keyword>
<name>A0A2I0WFS2_9ASPA</name>
<evidence type="ECO:0000313" key="2">
    <source>
        <dbReference type="Proteomes" id="UP000233837"/>
    </source>
</evidence>
<dbReference type="Proteomes" id="UP000233837">
    <property type="component" value="Unassembled WGS sequence"/>
</dbReference>
<reference evidence="1 2" key="2">
    <citation type="journal article" date="2017" name="Nature">
        <title>The Apostasia genome and the evolution of orchids.</title>
        <authorList>
            <person name="Zhang G.Q."/>
            <person name="Liu K.W."/>
            <person name="Li Z."/>
            <person name="Lohaus R."/>
            <person name="Hsiao Y.Y."/>
            <person name="Niu S.C."/>
            <person name="Wang J.Y."/>
            <person name="Lin Y.C."/>
            <person name="Xu Q."/>
            <person name="Chen L.J."/>
            <person name="Yoshida K."/>
            <person name="Fujiwara S."/>
            <person name="Wang Z.W."/>
            <person name="Zhang Y.Q."/>
            <person name="Mitsuda N."/>
            <person name="Wang M."/>
            <person name="Liu G.H."/>
            <person name="Pecoraro L."/>
            <person name="Huang H.X."/>
            <person name="Xiao X.J."/>
            <person name="Lin M."/>
            <person name="Wu X.Y."/>
            <person name="Wu W.L."/>
            <person name="Chen Y.Y."/>
            <person name="Chang S.B."/>
            <person name="Sakamoto S."/>
            <person name="Ohme-Takagi M."/>
            <person name="Yagi M."/>
            <person name="Zeng S.J."/>
            <person name="Shen C.Y."/>
            <person name="Yeh C.M."/>
            <person name="Luo Y.B."/>
            <person name="Tsai W.C."/>
            <person name="Van de Peer Y."/>
            <person name="Liu Z.J."/>
        </authorList>
    </citation>
    <scope>NUCLEOTIDE SEQUENCE [LARGE SCALE GENOMIC DNA]</scope>
    <source>
        <tissue evidence="1">The whole plant</tissue>
    </source>
</reference>
<dbReference type="AlphaFoldDB" id="A0A2I0WFS2"/>
<accession>A0A2I0WFS2</accession>
<gene>
    <name evidence="1" type="ORF">MA16_Dca003727</name>
</gene>
<proteinExistence type="predicted"/>
<reference evidence="1 2" key="1">
    <citation type="journal article" date="2016" name="Sci. Rep.">
        <title>The Dendrobium catenatum Lindl. genome sequence provides insights into polysaccharide synthase, floral development and adaptive evolution.</title>
        <authorList>
            <person name="Zhang G.Q."/>
            <person name="Xu Q."/>
            <person name="Bian C."/>
            <person name="Tsai W.C."/>
            <person name="Yeh C.M."/>
            <person name="Liu K.W."/>
            <person name="Yoshida K."/>
            <person name="Zhang L.S."/>
            <person name="Chang S.B."/>
            <person name="Chen F."/>
            <person name="Shi Y."/>
            <person name="Su Y.Y."/>
            <person name="Zhang Y.Q."/>
            <person name="Chen L.J."/>
            <person name="Yin Y."/>
            <person name="Lin M."/>
            <person name="Huang H."/>
            <person name="Deng H."/>
            <person name="Wang Z.W."/>
            <person name="Zhu S.L."/>
            <person name="Zhao X."/>
            <person name="Deng C."/>
            <person name="Niu S.C."/>
            <person name="Huang J."/>
            <person name="Wang M."/>
            <person name="Liu G.H."/>
            <person name="Yang H.J."/>
            <person name="Xiao X.J."/>
            <person name="Hsiao Y.Y."/>
            <person name="Wu W.L."/>
            <person name="Chen Y.Y."/>
            <person name="Mitsuda N."/>
            <person name="Ohme-Takagi M."/>
            <person name="Luo Y.B."/>
            <person name="Van de Peer Y."/>
            <person name="Liu Z.J."/>
        </authorList>
    </citation>
    <scope>NUCLEOTIDE SEQUENCE [LARGE SCALE GENOMIC DNA]</scope>
    <source>
        <tissue evidence="1">The whole plant</tissue>
    </source>
</reference>